<keyword evidence="1" id="KW-1133">Transmembrane helix</keyword>
<evidence type="ECO:0000313" key="3">
    <source>
        <dbReference type="EnsemblMetazoa" id="CapteP202746"/>
    </source>
</evidence>
<reference evidence="2 4" key="2">
    <citation type="journal article" date="2013" name="Nature">
        <title>Insights into bilaterian evolution from three spiralian genomes.</title>
        <authorList>
            <person name="Simakov O."/>
            <person name="Marletaz F."/>
            <person name="Cho S.J."/>
            <person name="Edsinger-Gonzales E."/>
            <person name="Havlak P."/>
            <person name="Hellsten U."/>
            <person name="Kuo D.H."/>
            <person name="Larsson T."/>
            <person name="Lv J."/>
            <person name="Arendt D."/>
            <person name="Savage R."/>
            <person name="Osoegawa K."/>
            <person name="de Jong P."/>
            <person name="Grimwood J."/>
            <person name="Chapman J.A."/>
            <person name="Shapiro H."/>
            <person name="Aerts A."/>
            <person name="Otillar R.P."/>
            <person name="Terry A.Y."/>
            <person name="Boore J.L."/>
            <person name="Grigoriev I.V."/>
            <person name="Lindberg D.R."/>
            <person name="Seaver E.C."/>
            <person name="Weisblat D.A."/>
            <person name="Putnam N.H."/>
            <person name="Rokhsar D.S."/>
        </authorList>
    </citation>
    <scope>NUCLEOTIDE SEQUENCE</scope>
    <source>
        <strain evidence="2 4">I ESC-2004</strain>
    </source>
</reference>
<dbReference type="EMBL" id="AMQN01038824">
    <property type="status" value="NOT_ANNOTATED_CDS"/>
    <property type="molecule type" value="Genomic_DNA"/>
</dbReference>
<evidence type="ECO:0000313" key="2">
    <source>
        <dbReference type="EMBL" id="ELU14248.1"/>
    </source>
</evidence>
<evidence type="ECO:0000313" key="4">
    <source>
        <dbReference type="Proteomes" id="UP000014760"/>
    </source>
</evidence>
<reference evidence="4" key="1">
    <citation type="submission" date="2012-12" db="EMBL/GenBank/DDBJ databases">
        <authorList>
            <person name="Hellsten U."/>
            <person name="Grimwood J."/>
            <person name="Chapman J.A."/>
            <person name="Shapiro H."/>
            <person name="Aerts A."/>
            <person name="Otillar R.P."/>
            <person name="Terry A.Y."/>
            <person name="Boore J.L."/>
            <person name="Simakov O."/>
            <person name="Marletaz F."/>
            <person name="Cho S.-J."/>
            <person name="Edsinger-Gonzales E."/>
            <person name="Havlak P."/>
            <person name="Kuo D.-H."/>
            <person name="Larsson T."/>
            <person name="Lv J."/>
            <person name="Arendt D."/>
            <person name="Savage R."/>
            <person name="Osoegawa K."/>
            <person name="de Jong P."/>
            <person name="Lindberg D.R."/>
            <person name="Seaver E.C."/>
            <person name="Weisblat D.A."/>
            <person name="Putnam N.H."/>
            <person name="Grigoriev I.V."/>
            <person name="Rokhsar D.S."/>
        </authorList>
    </citation>
    <scope>NUCLEOTIDE SEQUENCE</scope>
    <source>
        <strain evidence="4">I ESC-2004</strain>
    </source>
</reference>
<feature type="transmembrane region" description="Helical" evidence="1">
    <location>
        <begin position="29"/>
        <end position="48"/>
    </location>
</feature>
<keyword evidence="1" id="KW-0812">Transmembrane</keyword>
<dbReference type="EnsemblMetazoa" id="CapteT202746">
    <property type="protein sequence ID" value="CapteP202746"/>
    <property type="gene ID" value="CapteG202746"/>
</dbReference>
<accession>R7V5W8</accession>
<feature type="non-terminal residue" evidence="2">
    <location>
        <position position="1"/>
    </location>
</feature>
<feature type="transmembrane region" description="Helical" evidence="1">
    <location>
        <begin position="179"/>
        <end position="200"/>
    </location>
</feature>
<keyword evidence="1" id="KW-0472">Membrane</keyword>
<dbReference type="EMBL" id="KB294672">
    <property type="protein sequence ID" value="ELU14248.1"/>
    <property type="molecule type" value="Genomic_DNA"/>
</dbReference>
<feature type="transmembrane region" description="Helical" evidence="1">
    <location>
        <begin position="68"/>
        <end position="88"/>
    </location>
</feature>
<feature type="transmembrane region" description="Helical" evidence="1">
    <location>
        <begin position="109"/>
        <end position="131"/>
    </location>
</feature>
<name>R7V5W8_CAPTE</name>
<organism evidence="2">
    <name type="scientific">Capitella teleta</name>
    <name type="common">Polychaete worm</name>
    <dbReference type="NCBI Taxonomy" id="283909"/>
    <lineage>
        <taxon>Eukaryota</taxon>
        <taxon>Metazoa</taxon>
        <taxon>Spiralia</taxon>
        <taxon>Lophotrochozoa</taxon>
        <taxon>Annelida</taxon>
        <taxon>Polychaeta</taxon>
        <taxon>Sedentaria</taxon>
        <taxon>Scolecida</taxon>
        <taxon>Capitellidae</taxon>
        <taxon>Capitella</taxon>
    </lineage>
</organism>
<dbReference type="HOGENOM" id="CLU_995940_0_0_1"/>
<proteinExistence type="predicted"/>
<evidence type="ECO:0000256" key="1">
    <source>
        <dbReference type="SAM" id="Phobius"/>
    </source>
</evidence>
<protein>
    <recommendedName>
        <fullName evidence="5">Ion transport domain-containing protein</fullName>
    </recommendedName>
</protein>
<evidence type="ECO:0008006" key="5">
    <source>
        <dbReference type="Google" id="ProtNLM"/>
    </source>
</evidence>
<gene>
    <name evidence="2" type="ORF">CAPTEDRAFT_202746</name>
</gene>
<dbReference type="AlphaFoldDB" id="R7V5W8"/>
<dbReference type="Proteomes" id="UP000014760">
    <property type="component" value="Unassembled WGS sequence"/>
</dbReference>
<sequence>SISEIASIPAIWPYVKLIIRNLRGRQHPVAMVFLYRSLQFFFCWNVFVTHCIHLTGLPLVCSSMTLQYIFLFSQLCNIFNGVFGMLFFTQISNHMGHFLIVVEKMFFAVSSFVLLSVVYIIAFTVGFSFVADVTYRCPDLAASNSTEIAFSSLIRSGYETFILNLGVTAPQDWYFSSNAYPLLIIIIYLASTVFNTVMLFNLMVAIMNHRVTELCVHTKSLVKLAQLSIYLFVELKINSTRKLLKFGSHSRKRCLFDGVDGEKFFMYTVEPVTVPPEEEN</sequence>
<keyword evidence="4" id="KW-1185">Reference proteome</keyword>
<reference evidence="3" key="3">
    <citation type="submission" date="2015-06" db="UniProtKB">
        <authorList>
            <consortium name="EnsemblMetazoa"/>
        </authorList>
    </citation>
    <scope>IDENTIFICATION</scope>
</reference>